<organism evidence="3 4">
    <name type="scientific">Thiocapsa marina 5811</name>
    <dbReference type="NCBI Taxonomy" id="768671"/>
    <lineage>
        <taxon>Bacteria</taxon>
        <taxon>Pseudomonadati</taxon>
        <taxon>Pseudomonadota</taxon>
        <taxon>Gammaproteobacteria</taxon>
        <taxon>Chromatiales</taxon>
        <taxon>Chromatiaceae</taxon>
        <taxon>Thiocapsa</taxon>
    </lineage>
</organism>
<proteinExistence type="predicted"/>
<keyword evidence="1" id="KW-0472">Membrane</keyword>
<evidence type="ECO:0000256" key="1">
    <source>
        <dbReference type="SAM" id="Phobius"/>
    </source>
</evidence>
<dbReference type="Proteomes" id="UP000005459">
    <property type="component" value="Unassembled WGS sequence"/>
</dbReference>
<dbReference type="MEROPS" id="M23.009"/>
<dbReference type="InterPro" id="IPR016047">
    <property type="entry name" value="M23ase_b-sheet_dom"/>
</dbReference>
<evidence type="ECO:0000313" key="4">
    <source>
        <dbReference type="Proteomes" id="UP000005459"/>
    </source>
</evidence>
<sequence>MHHLDRRKTDRGQAVITLLAVTLFTVAGVGLGFWIGHYQYLTTVVDNNAQAALVPRSSPAPALPPPASDPATSDDVDAIAARVGEMQAELFRLNALGERLVQMSGLNPEEFDFENPPPRGGAEDGPARDFTIREIASELGSMVSLVQDRKRKLEVIEDVIMDKDLTAQAMPSGWPVRAGYVTSRFGFRVHPIKKKRLFHEGVDFASPRGTAIVAVADGVVTFSGRKGGYGRTVDIRHVNGLVTRYAHNQDNLVKEGQMVRQGQKIATVGSSGTATGPHVHFEVLKDGKAVDPFRYIDRQPRPVLAGASEDQPG</sequence>
<feature type="transmembrane region" description="Helical" evidence="1">
    <location>
        <begin position="12"/>
        <end position="35"/>
    </location>
</feature>
<evidence type="ECO:0000259" key="2">
    <source>
        <dbReference type="Pfam" id="PF01551"/>
    </source>
</evidence>
<dbReference type="InterPro" id="IPR011055">
    <property type="entry name" value="Dup_hybrid_motif"/>
</dbReference>
<keyword evidence="1" id="KW-1133">Transmembrane helix</keyword>
<dbReference type="Pfam" id="PF01551">
    <property type="entry name" value="Peptidase_M23"/>
    <property type="match status" value="1"/>
</dbReference>
<dbReference type="CDD" id="cd12797">
    <property type="entry name" value="M23_peptidase"/>
    <property type="match status" value="1"/>
</dbReference>
<dbReference type="PANTHER" id="PTHR21666:SF291">
    <property type="entry name" value="STAGE II SPORULATION PROTEIN Q"/>
    <property type="match status" value="1"/>
</dbReference>
<dbReference type="GO" id="GO:0004222">
    <property type="term" value="F:metalloendopeptidase activity"/>
    <property type="evidence" value="ECO:0007669"/>
    <property type="project" value="TreeGrafter"/>
</dbReference>
<evidence type="ECO:0000313" key="3">
    <source>
        <dbReference type="EMBL" id="EGV19585.1"/>
    </source>
</evidence>
<dbReference type="EMBL" id="AFWV01000003">
    <property type="protein sequence ID" value="EGV19585.1"/>
    <property type="molecule type" value="Genomic_DNA"/>
</dbReference>
<keyword evidence="4" id="KW-1185">Reference proteome</keyword>
<dbReference type="AlphaFoldDB" id="F9U8H3"/>
<dbReference type="Gene3D" id="2.70.70.10">
    <property type="entry name" value="Glucose Permease (Domain IIA)"/>
    <property type="match status" value="1"/>
</dbReference>
<dbReference type="OrthoDB" id="9805070at2"/>
<protein>
    <submittedName>
        <fullName evidence="3">Peptidase M23</fullName>
    </submittedName>
</protein>
<dbReference type="SUPFAM" id="SSF51261">
    <property type="entry name" value="Duplicated hybrid motif"/>
    <property type="match status" value="1"/>
</dbReference>
<reference evidence="3 4" key="1">
    <citation type="submission" date="2011-06" db="EMBL/GenBank/DDBJ databases">
        <title>The draft genome of Thiocapsa marina 5811.</title>
        <authorList>
            <consortium name="US DOE Joint Genome Institute (JGI-PGF)"/>
            <person name="Lucas S."/>
            <person name="Han J."/>
            <person name="Cheng J.-F."/>
            <person name="Goodwin L."/>
            <person name="Pitluck S."/>
            <person name="Peters L."/>
            <person name="Land M.L."/>
            <person name="Hauser L."/>
            <person name="Vogl K."/>
            <person name="Liu Z."/>
            <person name="Imhoff J."/>
            <person name="Thiel V."/>
            <person name="Frigaard N.-U."/>
            <person name="Bryant D."/>
            <person name="Woyke T.J."/>
        </authorList>
    </citation>
    <scope>NUCLEOTIDE SEQUENCE [LARGE SCALE GENOMIC DNA]</scope>
    <source>
        <strain evidence="3 4">5811</strain>
    </source>
</reference>
<dbReference type="PANTHER" id="PTHR21666">
    <property type="entry name" value="PEPTIDASE-RELATED"/>
    <property type="match status" value="1"/>
</dbReference>
<dbReference type="eggNOG" id="COG0739">
    <property type="taxonomic scope" value="Bacteria"/>
</dbReference>
<dbReference type="InterPro" id="IPR050570">
    <property type="entry name" value="Cell_wall_metabolism_enzyme"/>
</dbReference>
<dbReference type="STRING" id="768671.ThimaDRAFT_1031"/>
<feature type="domain" description="M23ase beta-sheet core" evidence="2">
    <location>
        <begin position="198"/>
        <end position="292"/>
    </location>
</feature>
<accession>F9U8H3</accession>
<gene>
    <name evidence="3" type="ORF">ThimaDRAFT_1031</name>
</gene>
<keyword evidence="1" id="KW-0812">Transmembrane</keyword>
<dbReference type="FunFam" id="2.70.70.10:FF:000006">
    <property type="entry name" value="M23 family peptidase"/>
    <property type="match status" value="1"/>
</dbReference>
<name>F9U8H3_9GAMM</name>